<sequence length="586" mass="65597">MIYRLVIFSFLFAQSAWAEMKVYATTDQNRIVLNQTVSLKVTAEESNDFPKLDISAIKDFTVISGPGQSSSFQWVNGKMSSSKTLSWTLIPNKPGSLTIPALTVEIDGKLMQTEPIVVTVLQSDNRSTLNSGDQPSQKEPQAPLIFLLAEPDKKEVFQGEQVTIHYKLYTRVNLRQYAVESKPQGVGFWQEELYAPKQPTLRETSVDGVRYRIATLYKVALFPTTHGNLTLEPMILNCSVEIPSRNRKFSLFDDFFSDPFFSRTKQQIVRSDKLTFNVKPVPEVGKSADYTGAVGDFRLTSSVDTASVAANQALAFTVELSGTGNLGLFQLPEPEFPGGLEVFSPKTSMDKDPFRDEISGKRSWEYILIPRREGQVILPSVGLIYLEPKTGKWLTTETDPIPVLVTPAVSAITESSGLTKEEIALLSQDIRYIRQEPVRIRSISNRIVPRTFWLMNLLAVAMFFAPNVVELVQSNRVERQGAIRVRGTLRRAKKILLKVEDDDYEKVEQTIYSYFSDRMGLPGVGLDGRILEQKLQGAVDQSTVEKLSALLDICDMGQFSPSISDTSASELAHRAADLLREIERQL</sequence>
<dbReference type="PANTHER" id="PTHR40940">
    <property type="entry name" value="PROTEIN BATD-RELATED"/>
    <property type="match status" value="1"/>
</dbReference>
<dbReference type="AlphaFoldDB" id="A0A381P9M1"/>
<evidence type="ECO:0008006" key="2">
    <source>
        <dbReference type="Google" id="ProtNLM"/>
    </source>
</evidence>
<dbReference type="Pfam" id="PF13584">
    <property type="entry name" value="BatD"/>
    <property type="match status" value="2"/>
</dbReference>
<dbReference type="EMBL" id="UINC01000921">
    <property type="protein sequence ID" value="SUZ63641.1"/>
    <property type="molecule type" value="Genomic_DNA"/>
</dbReference>
<proteinExistence type="predicted"/>
<accession>A0A381P9M1</accession>
<organism evidence="1">
    <name type="scientific">marine metagenome</name>
    <dbReference type="NCBI Taxonomy" id="408172"/>
    <lineage>
        <taxon>unclassified sequences</taxon>
        <taxon>metagenomes</taxon>
        <taxon>ecological metagenomes</taxon>
    </lineage>
</organism>
<dbReference type="InterPro" id="IPR025738">
    <property type="entry name" value="BatD"/>
</dbReference>
<protein>
    <recommendedName>
        <fullName evidence="2">Protein BatD</fullName>
    </recommendedName>
</protein>
<evidence type="ECO:0000313" key="1">
    <source>
        <dbReference type="EMBL" id="SUZ63641.1"/>
    </source>
</evidence>
<gene>
    <name evidence="1" type="ORF">METZ01_LOCUS16495</name>
</gene>
<reference evidence="1" key="1">
    <citation type="submission" date="2018-05" db="EMBL/GenBank/DDBJ databases">
        <authorList>
            <person name="Lanie J.A."/>
            <person name="Ng W.-L."/>
            <person name="Kazmierczak K.M."/>
            <person name="Andrzejewski T.M."/>
            <person name="Davidsen T.M."/>
            <person name="Wayne K.J."/>
            <person name="Tettelin H."/>
            <person name="Glass J.I."/>
            <person name="Rusch D."/>
            <person name="Podicherti R."/>
            <person name="Tsui H.-C.T."/>
            <person name="Winkler M.E."/>
        </authorList>
    </citation>
    <scope>NUCLEOTIDE SEQUENCE</scope>
</reference>
<dbReference type="PANTHER" id="PTHR40940:SF2">
    <property type="entry name" value="BATD"/>
    <property type="match status" value="1"/>
</dbReference>
<name>A0A381P9M1_9ZZZZ</name>